<accession>A0A6C0HTF3</accession>
<feature type="transmembrane region" description="Helical" evidence="1">
    <location>
        <begin position="345"/>
        <end position="372"/>
    </location>
</feature>
<feature type="transmembrane region" description="Helical" evidence="1">
    <location>
        <begin position="412"/>
        <end position="434"/>
    </location>
</feature>
<feature type="transmembrane region" description="Helical" evidence="1">
    <location>
        <begin position="222"/>
        <end position="244"/>
    </location>
</feature>
<protein>
    <submittedName>
        <fullName evidence="2">Uncharacterized protein</fullName>
    </submittedName>
</protein>
<dbReference type="AlphaFoldDB" id="A0A6C0HTF3"/>
<feature type="transmembrane region" description="Helical" evidence="1">
    <location>
        <begin position="259"/>
        <end position="277"/>
    </location>
</feature>
<sequence>MKETENNFQIKSMVYKMKKIKKSKKKDPVNIQNIQPLEVLENFQSNQNIENENTKNQKEGFDNNNGYGLPDENFDGGDEVNSQNGDDSIFTKGLTDFINQFYINLILVNCCIAFSITNGVGSYNPKSNSTSFKFVKEITYIDTKGNNDNPFNGGNKNLDKNLIKDSNVIYQYTCAFEAVISAYLFTLIWFNNIFYKYYVNKPYLNIFDYLSRQSIKQNINKFSGLILFFFGYAFAILEDVRWFFEKFIPRMGLKYLNKPFLYIILFILIFNFNHRFLSEFKNLLINMIISNYASMTILILSCIVIYEYISSFKDSEAEFRSYIRVLSNNYLQLFFDFIKEIIRLIIIIVFAVPFGVTLCILYFFFVCFFSFFESFNELSNIVDFIRSDVMDLLNPDPCNVPKTLWDYIKNSFLYLSIFIYNNLIFIIIIVYCMYILCSNINLNGSLIAYLQGFHIPFLLMSIIMLFMLLVKYKRADNDVSIGNLFFNPDRREFENYLRFTSQFIAFFVGIGIAMTFILVLAFSIQ</sequence>
<feature type="transmembrane region" description="Helical" evidence="1">
    <location>
        <begin position="446"/>
        <end position="470"/>
    </location>
</feature>
<evidence type="ECO:0000256" key="1">
    <source>
        <dbReference type="SAM" id="Phobius"/>
    </source>
</evidence>
<keyword evidence="1" id="KW-0812">Transmembrane</keyword>
<reference evidence="2" key="1">
    <citation type="journal article" date="2020" name="Nature">
        <title>Giant virus diversity and host interactions through global metagenomics.</title>
        <authorList>
            <person name="Schulz F."/>
            <person name="Roux S."/>
            <person name="Paez-Espino D."/>
            <person name="Jungbluth S."/>
            <person name="Walsh D.A."/>
            <person name="Denef V.J."/>
            <person name="McMahon K.D."/>
            <person name="Konstantinidis K.T."/>
            <person name="Eloe-Fadrosh E.A."/>
            <person name="Kyrpides N.C."/>
            <person name="Woyke T."/>
        </authorList>
    </citation>
    <scope>NUCLEOTIDE SEQUENCE</scope>
    <source>
        <strain evidence="2">GVMAG-M-3300023184-168</strain>
    </source>
</reference>
<proteinExistence type="predicted"/>
<keyword evidence="1" id="KW-0472">Membrane</keyword>
<name>A0A6C0HTF3_9ZZZZ</name>
<dbReference type="EMBL" id="MN740010">
    <property type="protein sequence ID" value="QHT83670.1"/>
    <property type="molecule type" value="Genomic_DNA"/>
</dbReference>
<feature type="transmembrane region" description="Helical" evidence="1">
    <location>
        <begin position="503"/>
        <end position="524"/>
    </location>
</feature>
<organism evidence="2">
    <name type="scientific">viral metagenome</name>
    <dbReference type="NCBI Taxonomy" id="1070528"/>
    <lineage>
        <taxon>unclassified sequences</taxon>
        <taxon>metagenomes</taxon>
        <taxon>organismal metagenomes</taxon>
    </lineage>
</organism>
<feature type="transmembrane region" description="Helical" evidence="1">
    <location>
        <begin position="101"/>
        <end position="121"/>
    </location>
</feature>
<keyword evidence="1" id="KW-1133">Transmembrane helix</keyword>
<feature type="transmembrane region" description="Helical" evidence="1">
    <location>
        <begin position="169"/>
        <end position="190"/>
    </location>
</feature>
<feature type="transmembrane region" description="Helical" evidence="1">
    <location>
        <begin position="289"/>
        <end position="309"/>
    </location>
</feature>
<evidence type="ECO:0000313" key="2">
    <source>
        <dbReference type="EMBL" id="QHT83670.1"/>
    </source>
</evidence>